<dbReference type="RefSeq" id="WP_135073233.1">
    <property type="nucleotide sequence ID" value="NZ_SPSB01000003.1"/>
</dbReference>
<feature type="region of interest" description="Disordered" evidence="1">
    <location>
        <begin position="155"/>
        <end position="183"/>
    </location>
</feature>
<feature type="compositionally biased region" description="Acidic residues" evidence="1">
    <location>
        <begin position="156"/>
        <end position="166"/>
    </location>
</feature>
<evidence type="ECO:0000256" key="1">
    <source>
        <dbReference type="SAM" id="MobiDB-lite"/>
    </source>
</evidence>
<dbReference type="Pfam" id="PF02620">
    <property type="entry name" value="YceD"/>
    <property type="match status" value="1"/>
</dbReference>
<dbReference type="Proteomes" id="UP000297647">
    <property type="component" value="Unassembled WGS sequence"/>
</dbReference>
<dbReference type="EMBL" id="SPSB01000003">
    <property type="protein sequence ID" value="TFV94164.1"/>
    <property type="molecule type" value="Genomic_DNA"/>
</dbReference>
<organism evidence="2 3">
    <name type="scientific">Algoriphagus kandeliae</name>
    <dbReference type="NCBI Taxonomy" id="2562278"/>
    <lineage>
        <taxon>Bacteria</taxon>
        <taxon>Pseudomonadati</taxon>
        <taxon>Bacteroidota</taxon>
        <taxon>Cytophagia</taxon>
        <taxon>Cytophagales</taxon>
        <taxon>Cyclobacteriaceae</taxon>
        <taxon>Algoriphagus</taxon>
    </lineage>
</organism>
<dbReference type="AlphaFoldDB" id="A0A4Y9QND7"/>
<gene>
    <name evidence="2" type="ORF">E4S40_08990</name>
</gene>
<comment type="caution">
    <text evidence="2">The sequence shown here is derived from an EMBL/GenBank/DDBJ whole genome shotgun (WGS) entry which is preliminary data.</text>
</comment>
<proteinExistence type="predicted"/>
<dbReference type="OrthoDB" id="1524821at2"/>
<feature type="compositionally biased region" description="Basic and acidic residues" evidence="1">
    <location>
        <begin position="174"/>
        <end position="183"/>
    </location>
</feature>
<evidence type="ECO:0000313" key="3">
    <source>
        <dbReference type="Proteomes" id="UP000297647"/>
    </source>
</evidence>
<reference evidence="2 3" key="1">
    <citation type="submission" date="2019-03" db="EMBL/GenBank/DDBJ databases">
        <title>Algoriphagus sp. nov, a new strain isolated from root system soil of mangrove plant Kandelia.</title>
        <authorList>
            <person name="Yin Q."/>
            <person name="Wang K."/>
            <person name="Song Z."/>
        </authorList>
    </citation>
    <scope>NUCLEOTIDE SEQUENCE [LARGE SCALE GENOMIC DNA]</scope>
    <source>
        <strain evidence="2 3">XY-J91</strain>
    </source>
</reference>
<name>A0A4Y9QND7_9BACT</name>
<accession>A0A4Y9QND7</accession>
<sequence length="183" mass="21647">MKFLQHFDIEVIKYREGAHELEFQVTDRFFDEFEDNDLVNKGNLTVRVKMDKGVNLIEMDFKIQGSVHLTCDRSLEEFDYPLDIEESIIFKYGSEEKEIDENIFMITRDTPSINVAQLIYEFILLAIPAKKIHPDYRNELDEEESEAEGQYVYFDSESEKEEESSNDEPGSIDPRWEKLKKLK</sequence>
<evidence type="ECO:0000313" key="2">
    <source>
        <dbReference type="EMBL" id="TFV94164.1"/>
    </source>
</evidence>
<keyword evidence="3" id="KW-1185">Reference proteome</keyword>
<protein>
    <submittedName>
        <fullName evidence="2">DUF177 domain-containing protein</fullName>
    </submittedName>
</protein>
<dbReference type="InterPro" id="IPR003772">
    <property type="entry name" value="YceD"/>
</dbReference>